<feature type="transmembrane region" description="Helical" evidence="8">
    <location>
        <begin position="945"/>
        <end position="969"/>
    </location>
</feature>
<dbReference type="SUPFAM" id="SSF57196">
    <property type="entry name" value="EGF/Laminin"/>
    <property type="match status" value="1"/>
</dbReference>
<dbReference type="SMART" id="SM00181">
    <property type="entry name" value="EGF"/>
    <property type="match status" value="14"/>
</dbReference>
<dbReference type="InterPro" id="IPR001881">
    <property type="entry name" value="EGF-like_Ca-bd_dom"/>
</dbReference>
<dbReference type="AlphaFoldDB" id="A0AAN7U872"/>
<evidence type="ECO:0000256" key="9">
    <source>
        <dbReference type="SAM" id="SignalP"/>
    </source>
</evidence>
<sequence>MKLNISFFIIFLSLIKFSNCNDCKDYYSPEGNTCPCLYDPCGSVQCISFQDGSYMCGCDIPYEVFDGITKMCVDRDECSDGSSGCLGGCSNHENGFDCTCPAGQKLNADGKSCDIVDQCLNNDCQGSCISSGSTYYCQCPTGTKLNADGKSCDSIDPCSNSNCQGSCVASGSTYYCQCPQGSQLNADGKSCDLIDPCSNSNCQGSCIVSGSTYYCQCPSGSQLNADGKSCDLIDPCLNNNCQGSCVGSGSTYYCQCPSGSKLNADGKSCDLIDPCLNNGCEGSCVVSGSTYYCQCPLGSKLNSDGKSCDLIDPCLNNNCQGSCVVSGSTYYCQCPSGSQLNADGKSCDLIDPCLNNNCQGSCVGSGSTYYCQCPSGSQLNADGKSCDLIDPCLNNNCQGSCVVSGSTYYCQCPSGSQLNADGKSCDLIDPCLNNNCEGSCVVSGGTYSCHCPSGYSLSSNGYSCEEIDNCLPNNGGCQMKCNNLVGGFYCSCDPSYSLNSDNKTCSLITSCSNGNGGCEQICTDSGRSFNCSCKVGYTLNVDNKNCDDIDDCSPVSPCPLYSKCENQIGSYLCIGPIKHFISSITPSTTLGGIASFFGIFGDDHNEISLTISGKDCPITYIGPNLINCTAPPGVGKHSVNLTQNNVVYIGNNIYQYESLIKACPKNCTNENQGKCNTTTGECKCKLGSEGFDCSIKANGNLTTSTPPENEVTVDDGGTNISNQDTNFKIYFRTLKEIGFNGNTIKSFELQDKWKLVSLNVINDDVTNSNYVFTQTLPNTNCILKVKIEQVKKDTEFTFAETTFTVSKGLIKFTLSISNYEYSSFLNTLELEMLSEADQSKDKSNYSNDCNIKDTEIETSNDELSATSFNYIRISKNNKILGARFINRVLSDGKSTFLSTTIKNETNSIIVVLNLPHCTKECLIDPDFSLLVDPQFSECEKTSRKWVIPVSVVVSICGFATLLVLGFYFYKKNTTFKLQILKLKRINKN</sequence>
<keyword evidence="8" id="KW-0812">Transmembrane</keyword>
<dbReference type="PROSITE" id="PS00022">
    <property type="entry name" value="EGF_1"/>
    <property type="match status" value="1"/>
</dbReference>
<dbReference type="Pfam" id="PF22933">
    <property type="entry name" value="ComC_SSD"/>
    <property type="match status" value="1"/>
</dbReference>
<dbReference type="InterPro" id="IPR052080">
    <property type="entry name" value="vWF_C/EGF_Fibrillin"/>
</dbReference>
<dbReference type="InterPro" id="IPR054484">
    <property type="entry name" value="ComC_SSD"/>
</dbReference>
<dbReference type="Pfam" id="PF01833">
    <property type="entry name" value="TIG"/>
    <property type="match status" value="1"/>
</dbReference>
<keyword evidence="4 9" id="KW-0732">Signal</keyword>
<dbReference type="Proteomes" id="UP001344447">
    <property type="component" value="Unassembled WGS sequence"/>
</dbReference>
<dbReference type="GO" id="GO:0005576">
    <property type="term" value="C:extracellular region"/>
    <property type="evidence" value="ECO:0007669"/>
    <property type="project" value="UniProtKB-SubCell"/>
</dbReference>
<dbReference type="InterPro" id="IPR018097">
    <property type="entry name" value="EGF_Ca-bd_CS"/>
</dbReference>
<dbReference type="InterPro" id="IPR000742">
    <property type="entry name" value="EGF"/>
</dbReference>
<dbReference type="SMART" id="SM00179">
    <property type="entry name" value="EGF_CA"/>
    <property type="match status" value="13"/>
</dbReference>
<dbReference type="Pfam" id="PF07645">
    <property type="entry name" value="EGF_CA"/>
    <property type="match status" value="3"/>
</dbReference>
<evidence type="ECO:0000256" key="5">
    <source>
        <dbReference type="ARBA" id="ARBA00023157"/>
    </source>
</evidence>
<evidence type="ECO:0000256" key="4">
    <source>
        <dbReference type="ARBA" id="ARBA00022729"/>
    </source>
</evidence>
<evidence type="ECO:0000256" key="1">
    <source>
        <dbReference type="ARBA" id="ARBA00004613"/>
    </source>
</evidence>
<keyword evidence="3 7" id="KW-0245">EGF-like domain</keyword>
<organism evidence="11 12">
    <name type="scientific">Dictyostelium firmibasis</name>
    <dbReference type="NCBI Taxonomy" id="79012"/>
    <lineage>
        <taxon>Eukaryota</taxon>
        <taxon>Amoebozoa</taxon>
        <taxon>Evosea</taxon>
        <taxon>Eumycetozoa</taxon>
        <taxon>Dictyostelia</taxon>
        <taxon>Dictyosteliales</taxon>
        <taxon>Dictyosteliaceae</taxon>
        <taxon>Dictyostelium</taxon>
    </lineage>
</organism>
<dbReference type="GO" id="GO:0005509">
    <property type="term" value="F:calcium ion binding"/>
    <property type="evidence" value="ECO:0007669"/>
    <property type="project" value="InterPro"/>
</dbReference>
<keyword evidence="5" id="KW-1015">Disulfide bond</keyword>
<comment type="caution">
    <text evidence="7">Lacks conserved residue(s) required for the propagation of feature annotation.</text>
</comment>
<dbReference type="PROSITE" id="PS01187">
    <property type="entry name" value="EGF_CA"/>
    <property type="match status" value="3"/>
</dbReference>
<evidence type="ECO:0000256" key="2">
    <source>
        <dbReference type="ARBA" id="ARBA00022525"/>
    </source>
</evidence>
<reference evidence="11 12" key="1">
    <citation type="submission" date="2023-11" db="EMBL/GenBank/DDBJ databases">
        <title>Dfirmibasis_genome.</title>
        <authorList>
            <person name="Edelbroek B."/>
            <person name="Kjellin J."/>
            <person name="Jerlstrom-Hultqvist J."/>
            <person name="Soderbom F."/>
        </authorList>
    </citation>
    <scope>NUCLEOTIDE SEQUENCE [LARGE SCALE GENOMIC DNA]</scope>
    <source>
        <strain evidence="11 12">TNS-C-14</strain>
    </source>
</reference>
<dbReference type="EMBL" id="JAVFKY010000001">
    <property type="protein sequence ID" value="KAK5583211.1"/>
    <property type="molecule type" value="Genomic_DNA"/>
</dbReference>
<keyword evidence="2" id="KW-0964">Secreted</keyword>
<keyword evidence="12" id="KW-1185">Reference proteome</keyword>
<comment type="caution">
    <text evidence="11">The sequence shown here is derived from an EMBL/GenBank/DDBJ whole genome shotgun (WGS) entry which is preliminary data.</text>
</comment>
<evidence type="ECO:0000259" key="10">
    <source>
        <dbReference type="PROSITE" id="PS50026"/>
    </source>
</evidence>
<dbReference type="PROSITE" id="PS50026">
    <property type="entry name" value="EGF_3"/>
    <property type="match status" value="2"/>
</dbReference>
<feature type="signal peptide" evidence="9">
    <location>
        <begin position="1"/>
        <end position="20"/>
    </location>
</feature>
<accession>A0AAN7U872</accession>
<feature type="domain" description="EGF-like" evidence="10">
    <location>
        <begin position="421"/>
        <end position="465"/>
    </location>
</feature>
<evidence type="ECO:0000313" key="12">
    <source>
        <dbReference type="Proteomes" id="UP001344447"/>
    </source>
</evidence>
<keyword evidence="8" id="KW-1133">Transmembrane helix</keyword>
<protein>
    <recommendedName>
        <fullName evidence="10">EGF-like domain-containing protein</fullName>
    </recommendedName>
</protein>
<keyword evidence="6" id="KW-0325">Glycoprotein</keyword>
<evidence type="ECO:0000256" key="3">
    <source>
        <dbReference type="ARBA" id="ARBA00022536"/>
    </source>
</evidence>
<evidence type="ECO:0000256" key="7">
    <source>
        <dbReference type="PROSITE-ProRule" id="PRU00076"/>
    </source>
</evidence>
<comment type="subcellular location">
    <subcellularLocation>
        <location evidence="1">Secreted</location>
    </subcellularLocation>
</comment>
<feature type="domain" description="EGF-like" evidence="10">
    <location>
        <begin position="304"/>
        <end position="348"/>
    </location>
</feature>
<feature type="chain" id="PRO_5042919612" description="EGF-like domain-containing protein" evidence="9">
    <location>
        <begin position="21"/>
        <end position="988"/>
    </location>
</feature>
<dbReference type="InterPro" id="IPR002909">
    <property type="entry name" value="IPT_dom"/>
</dbReference>
<dbReference type="PROSITE" id="PS01186">
    <property type="entry name" value="EGF_2"/>
    <property type="match status" value="1"/>
</dbReference>
<proteinExistence type="predicted"/>
<dbReference type="PANTHER" id="PTHR47333:SF4">
    <property type="entry name" value="EGF-LIKE DOMAIN-CONTAINING PROTEIN"/>
    <property type="match status" value="1"/>
</dbReference>
<evidence type="ECO:0000313" key="11">
    <source>
        <dbReference type="EMBL" id="KAK5583211.1"/>
    </source>
</evidence>
<dbReference type="Gene3D" id="2.10.25.10">
    <property type="entry name" value="Laminin"/>
    <property type="match status" value="12"/>
</dbReference>
<dbReference type="SUPFAM" id="SSF57184">
    <property type="entry name" value="Growth factor receptor domain"/>
    <property type="match status" value="4"/>
</dbReference>
<dbReference type="PANTHER" id="PTHR47333">
    <property type="entry name" value="VON WILLEBRAND FACTOR C AND EGF DOMAIN-CONTAINING PROTEIN"/>
    <property type="match status" value="1"/>
</dbReference>
<gene>
    <name evidence="11" type="ORF">RB653_004802</name>
</gene>
<evidence type="ECO:0000256" key="6">
    <source>
        <dbReference type="ARBA" id="ARBA00023180"/>
    </source>
</evidence>
<evidence type="ECO:0000256" key="8">
    <source>
        <dbReference type="SAM" id="Phobius"/>
    </source>
</evidence>
<dbReference type="InterPro" id="IPR049883">
    <property type="entry name" value="NOTCH1_EGF-like"/>
</dbReference>
<dbReference type="Pfam" id="PF14670">
    <property type="entry name" value="FXa_inhibition"/>
    <property type="match status" value="1"/>
</dbReference>
<name>A0AAN7U872_9MYCE</name>
<keyword evidence="8" id="KW-0472">Membrane</keyword>
<dbReference type="InterPro" id="IPR009030">
    <property type="entry name" value="Growth_fac_rcpt_cys_sf"/>
</dbReference>